<dbReference type="PANTHER" id="PTHR35007:SF4">
    <property type="entry name" value="CONSERVED TRANSMEMBRANE PROTEIN-RELATED"/>
    <property type="match status" value="1"/>
</dbReference>
<feature type="region of interest" description="Disordered" evidence="1">
    <location>
        <begin position="111"/>
        <end position="133"/>
    </location>
</feature>
<keyword evidence="2" id="KW-0472">Membrane</keyword>
<keyword evidence="4" id="KW-1185">Reference proteome</keyword>
<dbReference type="PANTHER" id="PTHR35007">
    <property type="entry name" value="INTEGRAL MEMBRANE PROTEIN-RELATED"/>
    <property type="match status" value="1"/>
</dbReference>
<dbReference type="Proteomes" id="UP001422074">
    <property type="component" value="Unassembled WGS sequence"/>
</dbReference>
<organism evidence="3 4">
    <name type="scientific">Sinomonas halotolerans</name>
    <dbReference type="NCBI Taxonomy" id="1644133"/>
    <lineage>
        <taxon>Bacteria</taxon>
        <taxon>Bacillati</taxon>
        <taxon>Actinomycetota</taxon>
        <taxon>Actinomycetes</taxon>
        <taxon>Micrococcales</taxon>
        <taxon>Micrococcaceae</taxon>
        <taxon>Sinomonas</taxon>
    </lineage>
</organism>
<feature type="region of interest" description="Disordered" evidence="1">
    <location>
        <begin position="161"/>
        <end position="196"/>
    </location>
</feature>
<dbReference type="RefSeq" id="WP_345885664.1">
    <property type="nucleotide sequence ID" value="NZ_JBDFRB010000011.1"/>
</dbReference>
<feature type="region of interest" description="Disordered" evidence="1">
    <location>
        <begin position="40"/>
        <end position="59"/>
    </location>
</feature>
<reference evidence="3 4" key="1">
    <citation type="submission" date="2024-05" db="EMBL/GenBank/DDBJ databases">
        <title>Sinomonas sp. nov., isolated from a waste landfill.</title>
        <authorList>
            <person name="Zhao Y."/>
        </authorList>
    </citation>
    <scope>NUCLEOTIDE SEQUENCE [LARGE SCALE GENOMIC DNA]</scope>
    <source>
        <strain evidence="3 4">CCTCC AB2014300</strain>
    </source>
</reference>
<evidence type="ECO:0000256" key="1">
    <source>
        <dbReference type="SAM" id="MobiDB-lite"/>
    </source>
</evidence>
<name>A0ABU9X1I3_9MICC</name>
<comment type="caution">
    <text evidence="3">The sequence shown here is derived from an EMBL/GenBank/DDBJ whole genome shotgun (WGS) entry which is preliminary data.</text>
</comment>
<dbReference type="EMBL" id="JBDFRB010000011">
    <property type="protein sequence ID" value="MEN2745311.1"/>
    <property type="molecule type" value="Genomic_DNA"/>
</dbReference>
<gene>
    <name evidence="3" type="ORF">ABCQ75_12310</name>
</gene>
<keyword evidence="2" id="KW-0812">Transmembrane</keyword>
<evidence type="ECO:0008006" key="5">
    <source>
        <dbReference type="Google" id="ProtNLM"/>
    </source>
</evidence>
<keyword evidence="2" id="KW-1133">Transmembrane helix</keyword>
<feature type="transmembrane region" description="Helical" evidence="2">
    <location>
        <begin position="257"/>
        <end position="274"/>
    </location>
</feature>
<evidence type="ECO:0000256" key="2">
    <source>
        <dbReference type="SAM" id="Phobius"/>
    </source>
</evidence>
<protein>
    <recommendedName>
        <fullName evidence="5">Tight adherence protein B</fullName>
    </recommendedName>
</protein>
<proteinExistence type="predicted"/>
<accession>A0ABU9X1I3</accession>
<sequence>MSAFPAGPALVAAALFWTVLLGWPQLRAARILDVLRGGAGAGPGRARGTAVPQWSSGNPWTALRRPGPRHRSGDHLHALAALMGQLSALLRAGRSPDQMWGQAVAALERTGGAGGNEQHTGSPHGIRPGAAGPEEGAVDVLKAAARAAALGRPVSEAIRTAAAARTSGRNQAASKAPGPGAQRPGLGRSAPGAGRGGHGALDTAVWLSVAACVETAESSGAPLAAVLDRLAVQLESDADAAAARAVALAGPQATAKVLGLLPLAGLGIGMLMGVDPLGLLLSTPLGMACLGTGIALALLGRAWSARLVRSASEER</sequence>
<evidence type="ECO:0000313" key="4">
    <source>
        <dbReference type="Proteomes" id="UP001422074"/>
    </source>
</evidence>
<evidence type="ECO:0000313" key="3">
    <source>
        <dbReference type="EMBL" id="MEN2745311.1"/>
    </source>
</evidence>
<feature type="transmembrane region" description="Helical" evidence="2">
    <location>
        <begin position="280"/>
        <end position="299"/>
    </location>
</feature>